<protein>
    <recommendedName>
        <fullName evidence="1">GAG-pre-integrase domain-containing protein</fullName>
    </recommendedName>
</protein>
<dbReference type="OMA" id="SHMSQKC"/>
<dbReference type="Pfam" id="PF13976">
    <property type="entry name" value="gag_pre-integrs"/>
    <property type="match status" value="1"/>
</dbReference>
<evidence type="ECO:0000259" key="1">
    <source>
        <dbReference type="Pfam" id="PF13976"/>
    </source>
</evidence>
<accession>A0AA38FIB3</accession>
<feature type="domain" description="GAG-pre-integrase" evidence="1">
    <location>
        <begin position="3"/>
        <end position="44"/>
    </location>
</feature>
<dbReference type="EMBL" id="JAHRHJ020000009">
    <property type="protein sequence ID" value="KAH9303222.1"/>
    <property type="molecule type" value="Genomic_DNA"/>
</dbReference>
<reference evidence="2 3" key="1">
    <citation type="journal article" date="2021" name="Nat. Plants">
        <title>The Taxus genome provides insights into paclitaxel biosynthesis.</title>
        <authorList>
            <person name="Xiong X."/>
            <person name="Gou J."/>
            <person name="Liao Q."/>
            <person name="Li Y."/>
            <person name="Zhou Q."/>
            <person name="Bi G."/>
            <person name="Li C."/>
            <person name="Du R."/>
            <person name="Wang X."/>
            <person name="Sun T."/>
            <person name="Guo L."/>
            <person name="Liang H."/>
            <person name="Lu P."/>
            <person name="Wu Y."/>
            <person name="Zhang Z."/>
            <person name="Ro D.K."/>
            <person name="Shang Y."/>
            <person name="Huang S."/>
            <person name="Yan J."/>
        </authorList>
    </citation>
    <scope>NUCLEOTIDE SEQUENCE [LARGE SCALE GENOMIC DNA]</scope>
    <source>
        <strain evidence="2">Ta-2019</strain>
    </source>
</reference>
<feature type="non-terminal residue" evidence="2">
    <location>
        <position position="73"/>
    </location>
</feature>
<proteinExistence type="predicted"/>
<organism evidence="2 3">
    <name type="scientific">Taxus chinensis</name>
    <name type="common">Chinese yew</name>
    <name type="synonym">Taxus wallichiana var. chinensis</name>
    <dbReference type="NCBI Taxonomy" id="29808"/>
    <lineage>
        <taxon>Eukaryota</taxon>
        <taxon>Viridiplantae</taxon>
        <taxon>Streptophyta</taxon>
        <taxon>Embryophyta</taxon>
        <taxon>Tracheophyta</taxon>
        <taxon>Spermatophyta</taxon>
        <taxon>Pinopsida</taxon>
        <taxon>Pinidae</taxon>
        <taxon>Conifers II</taxon>
        <taxon>Cupressales</taxon>
        <taxon>Taxaceae</taxon>
        <taxon>Taxus</taxon>
    </lineage>
</organism>
<name>A0AA38FIB3_TAXCH</name>
<dbReference type="InterPro" id="IPR025724">
    <property type="entry name" value="GAG-pre-integrase_dom"/>
</dbReference>
<evidence type="ECO:0000313" key="3">
    <source>
        <dbReference type="Proteomes" id="UP000824469"/>
    </source>
</evidence>
<gene>
    <name evidence="2" type="ORF">KI387_014805</name>
</gene>
<evidence type="ECO:0000313" key="2">
    <source>
        <dbReference type="EMBL" id="KAH9303222.1"/>
    </source>
</evidence>
<comment type="caution">
    <text evidence="2">The sequence shown here is derived from an EMBL/GenBank/DDBJ whole genome shotgun (WGS) entry which is preliminary data.</text>
</comment>
<dbReference type="Proteomes" id="UP000824469">
    <property type="component" value="Unassembled WGS sequence"/>
</dbReference>
<sequence length="73" mass="8611">GDVTLWYQRLSHMSQKCMQIIKEKFPGLKELDLDLCEDYVYGKQKRVRFLKVGPTRKDGNLDLVYTYVWGPAK</sequence>
<feature type="non-terminal residue" evidence="2">
    <location>
        <position position="1"/>
    </location>
</feature>
<dbReference type="AlphaFoldDB" id="A0AA38FIB3"/>
<keyword evidence="3" id="KW-1185">Reference proteome</keyword>